<sequence>MSSKNSTKIGTDNLVGDLSTDVAETRDALADSPQLPGAVRRHPAWWTSVGAGLVTAAVALGAVKWQQAHRTPKSRATRAWRGLTARFAR</sequence>
<keyword evidence="1" id="KW-0472">Membrane</keyword>
<evidence type="ECO:0000256" key="1">
    <source>
        <dbReference type="SAM" id="Phobius"/>
    </source>
</evidence>
<gene>
    <name evidence="2" type="ORF">Pfl04_40030</name>
</gene>
<feature type="transmembrane region" description="Helical" evidence="1">
    <location>
        <begin position="44"/>
        <end position="65"/>
    </location>
</feature>
<dbReference type="EMBL" id="BONU01000034">
    <property type="protein sequence ID" value="GIG75599.1"/>
    <property type="molecule type" value="Genomic_DNA"/>
</dbReference>
<organism evidence="2 3">
    <name type="scientific">Planosporangium flavigriseum</name>
    <dbReference type="NCBI Taxonomy" id="373681"/>
    <lineage>
        <taxon>Bacteria</taxon>
        <taxon>Bacillati</taxon>
        <taxon>Actinomycetota</taxon>
        <taxon>Actinomycetes</taxon>
        <taxon>Micromonosporales</taxon>
        <taxon>Micromonosporaceae</taxon>
        <taxon>Planosporangium</taxon>
    </lineage>
</organism>
<evidence type="ECO:0000313" key="2">
    <source>
        <dbReference type="EMBL" id="GIG75599.1"/>
    </source>
</evidence>
<evidence type="ECO:0000313" key="3">
    <source>
        <dbReference type="Proteomes" id="UP000653674"/>
    </source>
</evidence>
<protein>
    <submittedName>
        <fullName evidence="2">Uncharacterized protein</fullName>
    </submittedName>
</protein>
<dbReference type="Proteomes" id="UP000653674">
    <property type="component" value="Unassembled WGS sequence"/>
</dbReference>
<proteinExistence type="predicted"/>
<keyword evidence="1" id="KW-0812">Transmembrane</keyword>
<keyword evidence="1" id="KW-1133">Transmembrane helix</keyword>
<comment type="caution">
    <text evidence="2">The sequence shown here is derived from an EMBL/GenBank/DDBJ whole genome shotgun (WGS) entry which is preliminary data.</text>
</comment>
<reference evidence="2" key="1">
    <citation type="submission" date="2021-01" db="EMBL/GenBank/DDBJ databases">
        <title>Whole genome shotgun sequence of Planosporangium flavigriseum NBRC 105377.</title>
        <authorList>
            <person name="Komaki H."/>
            <person name="Tamura T."/>
        </authorList>
    </citation>
    <scope>NUCLEOTIDE SEQUENCE</scope>
    <source>
        <strain evidence="2">NBRC 105377</strain>
    </source>
</reference>
<dbReference type="RefSeq" id="WP_168077933.1">
    <property type="nucleotide sequence ID" value="NZ_BAAAQJ010000030.1"/>
</dbReference>
<accession>A0A8J3LQE2</accession>
<dbReference type="AlphaFoldDB" id="A0A8J3LQE2"/>
<keyword evidence="3" id="KW-1185">Reference proteome</keyword>
<name>A0A8J3LQE2_9ACTN</name>